<dbReference type="SUPFAM" id="SSF52972">
    <property type="entry name" value="ITPase-like"/>
    <property type="match status" value="1"/>
</dbReference>
<evidence type="ECO:0000256" key="5">
    <source>
        <dbReference type="ARBA" id="ARBA00022801"/>
    </source>
</evidence>
<accession>A0A8H4RJW6</accession>
<comment type="cofactor">
    <cofactor evidence="2">
        <name>Mg(2+)</name>
        <dbReference type="ChEBI" id="CHEBI:18420"/>
    </cofactor>
</comment>
<dbReference type="GO" id="GO:0009117">
    <property type="term" value="P:nucleotide metabolic process"/>
    <property type="evidence" value="ECO:0007669"/>
    <property type="project" value="UniProtKB-KW"/>
</dbReference>
<keyword evidence="8" id="KW-0464">Manganese</keyword>
<keyword evidence="6" id="KW-0460">Magnesium</keyword>
<evidence type="ECO:0000256" key="9">
    <source>
        <dbReference type="ARBA" id="ARBA00038901"/>
    </source>
</evidence>
<organism evidence="13 14">
    <name type="scientific">Cudoniella acicularis</name>
    <dbReference type="NCBI Taxonomy" id="354080"/>
    <lineage>
        <taxon>Eukaryota</taxon>
        <taxon>Fungi</taxon>
        <taxon>Dikarya</taxon>
        <taxon>Ascomycota</taxon>
        <taxon>Pezizomycotina</taxon>
        <taxon>Leotiomycetes</taxon>
        <taxon>Helotiales</taxon>
        <taxon>Tricladiaceae</taxon>
        <taxon>Cudoniella</taxon>
    </lineage>
</organism>
<dbReference type="OrthoDB" id="300709at2759"/>
<keyword evidence="3" id="KW-0479">Metal-binding</keyword>
<evidence type="ECO:0000256" key="2">
    <source>
        <dbReference type="ARBA" id="ARBA00001946"/>
    </source>
</evidence>
<dbReference type="NCBIfam" id="NF003459">
    <property type="entry name" value="PRK05074.1"/>
    <property type="match status" value="1"/>
</dbReference>
<proteinExistence type="inferred from homology"/>
<dbReference type="GO" id="GO:0000166">
    <property type="term" value="F:nucleotide binding"/>
    <property type="evidence" value="ECO:0007669"/>
    <property type="project" value="UniProtKB-KW"/>
</dbReference>
<evidence type="ECO:0000256" key="1">
    <source>
        <dbReference type="ARBA" id="ARBA00001936"/>
    </source>
</evidence>
<dbReference type="PANTHER" id="PTHR34699:SF2">
    <property type="entry name" value="NON-CANONICAL PURINE NTP PHOSPHATASE_PRRC1 DOMAIN-CONTAINING PROTEIN"/>
    <property type="match status" value="1"/>
</dbReference>
<dbReference type="NCBIfam" id="TIGR00258">
    <property type="entry name" value="inosine/xanthosine triphosphatase"/>
    <property type="match status" value="1"/>
</dbReference>
<sequence length="193" mass="20885">MESTNTQTTTPAKQIVVASKNPVKIGAAIEGFQRMFPNSKYATQGINVPSGVPEQPFSDAETLQGALNRAQNAREQEPHADYWIGIEGGVEDTPDQTAGTLQSFAWVVVIDRERGRIGKARTATFYQPEEVAKLVRGGMELGHADDQVFGRSNSKQSNGSVGLLTGDVIGREAYYVQAVILALIPFKNGDLTF</sequence>
<evidence type="ECO:0000313" key="14">
    <source>
        <dbReference type="Proteomes" id="UP000566819"/>
    </source>
</evidence>
<evidence type="ECO:0000256" key="6">
    <source>
        <dbReference type="ARBA" id="ARBA00022842"/>
    </source>
</evidence>
<evidence type="ECO:0000259" key="12">
    <source>
        <dbReference type="Pfam" id="PF01931"/>
    </source>
</evidence>
<keyword evidence="4" id="KW-0547">Nucleotide-binding</keyword>
<evidence type="ECO:0000256" key="7">
    <source>
        <dbReference type="ARBA" id="ARBA00023080"/>
    </source>
</evidence>
<dbReference type="HAMAP" id="MF_00648">
    <property type="entry name" value="Non_canon_purine_NTPase_YjjX"/>
    <property type="match status" value="1"/>
</dbReference>
<gene>
    <name evidence="13" type="ORF">G7Y89_g8147</name>
</gene>
<keyword evidence="7" id="KW-0546">Nucleotide metabolism</keyword>
<dbReference type="InterPro" id="IPR002786">
    <property type="entry name" value="Non_canon_purine_NTPase"/>
</dbReference>
<comment type="catalytic activity">
    <reaction evidence="11">
        <text>XTP + H2O = XDP + phosphate + H(+)</text>
        <dbReference type="Rhea" id="RHEA:28406"/>
        <dbReference type="ChEBI" id="CHEBI:15377"/>
        <dbReference type="ChEBI" id="CHEBI:15378"/>
        <dbReference type="ChEBI" id="CHEBI:43474"/>
        <dbReference type="ChEBI" id="CHEBI:59884"/>
        <dbReference type="ChEBI" id="CHEBI:61314"/>
        <dbReference type="EC" id="3.6.1.73"/>
    </reaction>
</comment>
<evidence type="ECO:0000313" key="13">
    <source>
        <dbReference type="EMBL" id="KAF4629994.1"/>
    </source>
</evidence>
<comment type="cofactor">
    <cofactor evidence="1">
        <name>Mn(2+)</name>
        <dbReference type="ChEBI" id="CHEBI:29035"/>
    </cofactor>
</comment>
<dbReference type="Pfam" id="PF01931">
    <property type="entry name" value="NTPase_I-T"/>
    <property type="match status" value="1"/>
</dbReference>
<evidence type="ECO:0000256" key="4">
    <source>
        <dbReference type="ARBA" id="ARBA00022741"/>
    </source>
</evidence>
<feature type="domain" description="Non-canonical purine NTP phosphatase/PRRC1" evidence="12">
    <location>
        <begin position="18"/>
        <end position="186"/>
    </location>
</feature>
<dbReference type="FunFam" id="3.90.950.10:FF:000002">
    <property type="entry name" value="Inosine/xanthosine triphosphatase"/>
    <property type="match status" value="1"/>
</dbReference>
<dbReference type="Proteomes" id="UP000566819">
    <property type="component" value="Unassembled WGS sequence"/>
</dbReference>
<dbReference type="EMBL" id="JAAMPI010000601">
    <property type="protein sequence ID" value="KAF4629994.1"/>
    <property type="molecule type" value="Genomic_DNA"/>
</dbReference>
<dbReference type="GO" id="GO:0103023">
    <property type="term" value="F:ITPase activity"/>
    <property type="evidence" value="ECO:0007669"/>
    <property type="project" value="UniProtKB-EC"/>
</dbReference>
<dbReference type="InterPro" id="IPR029001">
    <property type="entry name" value="ITPase-like_fam"/>
</dbReference>
<comment type="caution">
    <text evidence="13">The sequence shown here is derived from an EMBL/GenBank/DDBJ whole genome shotgun (WGS) entry which is preliminary data.</text>
</comment>
<evidence type="ECO:0000256" key="11">
    <source>
        <dbReference type="ARBA" id="ARBA00048781"/>
    </source>
</evidence>
<dbReference type="PANTHER" id="PTHR34699">
    <property type="match status" value="1"/>
</dbReference>
<keyword evidence="5" id="KW-0378">Hydrolase</keyword>
<reference evidence="13 14" key="1">
    <citation type="submission" date="2020-03" db="EMBL/GenBank/DDBJ databases">
        <title>Draft Genome Sequence of Cudoniella acicularis.</title>
        <authorList>
            <person name="Buettner E."/>
            <person name="Kellner H."/>
        </authorList>
    </citation>
    <scope>NUCLEOTIDE SEQUENCE [LARGE SCALE GENOMIC DNA]</scope>
    <source>
        <strain evidence="13 14">DSM 108380</strain>
    </source>
</reference>
<dbReference type="GO" id="GO:0006772">
    <property type="term" value="P:thiamine metabolic process"/>
    <property type="evidence" value="ECO:0007669"/>
    <property type="project" value="TreeGrafter"/>
</dbReference>
<dbReference type="Gene3D" id="3.90.950.10">
    <property type="match status" value="1"/>
</dbReference>
<dbReference type="AlphaFoldDB" id="A0A8H4RJW6"/>
<protein>
    <recommendedName>
        <fullName evidence="9">inosine/xanthosine triphosphatase</fullName>
        <ecNumber evidence="9">3.6.1.73</ecNumber>
    </recommendedName>
</protein>
<comment type="catalytic activity">
    <reaction evidence="10">
        <text>ITP + H2O = IDP + phosphate + H(+)</text>
        <dbReference type="Rhea" id="RHEA:28330"/>
        <dbReference type="ChEBI" id="CHEBI:15377"/>
        <dbReference type="ChEBI" id="CHEBI:15378"/>
        <dbReference type="ChEBI" id="CHEBI:43474"/>
        <dbReference type="ChEBI" id="CHEBI:58280"/>
        <dbReference type="ChEBI" id="CHEBI:61402"/>
        <dbReference type="EC" id="3.6.1.73"/>
    </reaction>
</comment>
<keyword evidence="14" id="KW-1185">Reference proteome</keyword>
<evidence type="ECO:0000256" key="3">
    <source>
        <dbReference type="ARBA" id="ARBA00022723"/>
    </source>
</evidence>
<dbReference type="InterPro" id="IPR026533">
    <property type="entry name" value="NTPase/PRRC1"/>
</dbReference>
<evidence type="ECO:0000256" key="10">
    <source>
        <dbReference type="ARBA" id="ARBA00048174"/>
    </source>
</evidence>
<dbReference type="GO" id="GO:0046872">
    <property type="term" value="F:metal ion binding"/>
    <property type="evidence" value="ECO:0007669"/>
    <property type="project" value="UniProtKB-KW"/>
</dbReference>
<dbReference type="InterPro" id="IPR050299">
    <property type="entry name" value="YjjX_NTPase"/>
</dbReference>
<dbReference type="EC" id="3.6.1.73" evidence="9"/>
<evidence type="ECO:0000256" key="8">
    <source>
        <dbReference type="ARBA" id="ARBA00023211"/>
    </source>
</evidence>
<name>A0A8H4RJW6_9HELO</name>